<evidence type="ECO:0000313" key="2">
    <source>
        <dbReference type="EMBL" id="POW14296.1"/>
    </source>
</evidence>
<dbReference type="Proteomes" id="UP000239156">
    <property type="component" value="Unassembled WGS sequence"/>
</dbReference>
<proteinExistence type="predicted"/>
<feature type="chain" id="PRO_5046885221" description="Secreted protein" evidence="1">
    <location>
        <begin position="31"/>
        <end position="162"/>
    </location>
</feature>
<organism evidence="2 3">
    <name type="scientific">Puccinia striiformis</name>
    <dbReference type="NCBI Taxonomy" id="27350"/>
    <lineage>
        <taxon>Eukaryota</taxon>
        <taxon>Fungi</taxon>
        <taxon>Dikarya</taxon>
        <taxon>Basidiomycota</taxon>
        <taxon>Pucciniomycotina</taxon>
        <taxon>Pucciniomycetes</taxon>
        <taxon>Pucciniales</taxon>
        <taxon>Pucciniaceae</taxon>
        <taxon>Puccinia</taxon>
    </lineage>
</organism>
<dbReference type="EMBL" id="PKSL01000019">
    <property type="protein sequence ID" value="POW14296.1"/>
    <property type="molecule type" value="Genomic_DNA"/>
</dbReference>
<accession>A0A2S4VXT0</accession>
<name>A0A2S4VXT0_9BASI</name>
<gene>
    <name evidence="2" type="ORF">PSTT_03000</name>
</gene>
<dbReference type="VEuPathDB" id="FungiDB:PSTT_03000"/>
<comment type="caution">
    <text evidence="2">The sequence shown here is derived from an EMBL/GenBank/DDBJ whole genome shotgun (WGS) entry which is preliminary data.</text>
</comment>
<feature type="signal peptide" evidence="1">
    <location>
        <begin position="1"/>
        <end position="30"/>
    </location>
</feature>
<keyword evidence="1" id="KW-0732">Signal</keyword>
<protein>
    <recommendedName>
        <fullName evidence="4">Secreted protein</fullName>
    </recommendedName>
</protein>
<evidence type="ECO:0008006" key="4">
    <source>
        <dbReference type="Google" id="ProtNLM"/>
    </source>
</evidence>
<keyword evidence="3" id="KW-1185">Reference proteome</keyword>
<evidence type="ECO:0000256" key="1">
    <source>
        <dbReference type="SAM" id="SignalP"/>
    </source>
</evidence>
<reference evidence="2" key="1">
    <citation type="submission" date="2017-12" db="EMBL/GenBank/DDBJ databases">
        <title>Gene loss provides genomic basis for host adaptation in cereal stripe rust fungi.</title>
        <authorList>
            <person name="Xia C."/>
        </authorList>
    </citation>
    <scope>NUCLEOTIDE SEQUENCE [LARGE SCALE GENOMIC DNA]</scope>
    <source>
        <strain evidence="2">93-210</strain>
    </source>
</reference>
<dbReference type="VEuPathDB" id="FungiDB:PSHT_00193"/>
<feature type="non-terminal residue" evidence="2">
    <location>
        <position position="162"/>
    </location>
</feature>
<sequence length="162" mass="17948">MCIMNILQRAYITLALLALSITLHPGQVEAGQITCSYHFNRVGAVEDRASCQYKDSVDYSCDPYSCATQENRGFESLYYRGCHGPQPIGDRQSIHAAQYFLRDDHADRLIMRLSRGTSLPPSYFLDVKPSKTGMAYGGTVLTISRIPPTSNISCGFLDGNVQ</sequence>
<evidence type="ECO:0000313" key="3">
    <source>
        <dbReference type="Proteomes" id="UP000239156"/>
    </source>
</evidence>